<evidence type="ECO:0000256" key="7">
    <source>
        <dbReference type="ARBA" id="ARBA00022842"/>
    </source>
</evidence>
<comment type="catalytic activity">
    <reaction evidence="1">
        <text>a ribonucleoside 5'-phosphate + H2O = a ribonucleoside + phosphate</text>
        <dbReference type="Rhea" id="RHEA:12484"/>
        <dbReference type="ChEBI" id="CHEBI:15377"/>
        <dbReference type="ChEBI" id="CHEBI:18254"/>
        <dbReference type="ChEBI" id="CHEBI:43474"/>
        <dbReference type="ChEBI" id="CHEBI:58043"/>
        <dbReference type="EC" id="3.1.3.5"/>
    </reaction>
</comment>
<keyword evidence="4" id="KW-0479">Metal-binding</keyword>
<accession>A0A0D2U9Z3</accession>
<dbReference type="eggNOG" id="KOG3128">
    <property type="taxonomic scope" value="Eukaryota"/>
</dbReference>
<dbReference type="AlphaFoldDB" id="A0A0D2U9Z3"/>
<keyword evidence="7" id="KW-0460">Magnesium</keyword>
<evidence type="ECO:0000313" key="9">
    <source>
        <dbReference type="EMBL" id="KJE91881.1"/>
    </source>
</evidence>
<dbReference type="PANTHER" id="PTHR13045:SF0">
    <property type="entry name" value="7-METHYLGUANOSINE PHOSPHATE-SPECIFIC 5'-NUCLEOTIDASE"/>
    <property type="match status" value="1"/>
</dbReference>
<dbReference type="PhylomeDB" id="A0A0D2U9Z3"/>
<dbReference type="EMBL" id="KE346363">
    <property type="protein sequence ID" value="KJE91881.1"/>
    <property type="molecule type" value="Genomic_DNA"/>
</dbReference>
<protein>
    <recommendedName>
        <fullName evidence="3">5'-nucleotidase</fullName>
        <ecNumber evidence="3">3.1.3.5</ecNumber>
    </recommendedName>
</protein>
<evidence type="ECO:0000313" key="10">
    <source>
        <dbReference type="Proteomes" id="UP000008743"/>
    </source>
</evidence>
<dbReference type="NCBIfam" id="TIGR01544">
    <property type="entry name" value="HAD-SF-IE"/>
    <property type="match status" value="1"/>
</dbReference>
<dbReference type="GO" id="GO:0000166">
    <property type="term" value="F:nucleotide binding"/>
    <property type="evidence" value="ECO:0007669"/>
    <property type="project" value="UniProtKB-KW"/>
</dbReference>
<keyword evidence="10" id="KW-1185">Reference proteome</keyword>
<comment type="similarity">
    <text evidence="2">Belongs to the pyrimidine 5'-nucleotidase family.</text>
</comment>
<dbReference type="PANTHER" id="PTHR13045">
    <property type="entry name" value="5'-NUCLEOTIDASE"/>
    <property type="match status" value="1"/>
</dbReference>
<dbReference type="GO" id="GO:0005737">
    <property type="term" value="C:cytoplasm"/>
    <property type="evidence" value="ECO:0007669"/>
    <property type="project" value="InterPro"/>
</dbReference>
<keyword evidence="6" id="KW-0378">Hydrolase</keyword>
<dbReference type="InterPro" id="IPR036412">
    <property type="entry name" value="HAD-like_sf"/>
</dbReference>
<evidence type="ECO:0000256" key="5">
    <source>
        <dbReference type="ARBA" id="ARBA00022741"/>
    </source>
</evidence>
<dbReference type="SFLD" id="SFLDG01128">
    <property type="entry name" value="C1.4:_5'-Nucleotidase_Like"/>
    <property type="match status" value="1"/>
</dbReference>
<dbReference type="GO" id="GO:0008253">
    <property type="term" value="F:5'-nucleotidase activity"/>
    <property type="evidence" value="ECO:0007669"/>
    <property type="project" value="UniProtKB-EC"/>
</dbReference>
<dbReference type="Gene3D" id="1.10.150.340">
    <property type="entry name" value="Pyrimidine 5'-nucleotidase (UMPH-1), N-terminal domain"/>
    <property type="match status" value="1"/>
</dbReference>
<evidence type="ECO:0000256" key="3">
    <source>
        <dbReference type="ARBA" id="ARBA00012643"/>
    </source>
</evidence>
<proteinExistence type="inferred from homology"/>
<evidence type="ECO:0000256" key="6">
    <source>
        <dbReference type="ARBA" id="ARBA00022801"/>
    </source>
</evidence>
<dbReference type="InterPro" id="IPR023214">
    <property type="entry name" value="HAD_sf"/>
</dbReference>
<dbReference type="InParanoid" id="A0A0D2U9Z3"/>
<dbReference type="STRING" id="595528.A0A0D2U9Z3"/>
<gene>
    <name evidence="9" type="ORF">CAOG_009602</name>
</gene>
<dbReference type="EC" id="3.1.3.5" evidence="3"/>
<dbReference type="FunFam" id="1.10.150.340:FF:000001">
    <property type="entry name" value="Cytosolic 5-nucleotidase 3-like"/>
    <property type="match status" value="1"/>
</dbReference>
<reference evidence="10" key="1">
    <citation type="submission" date="2011-02" db="EMBL/GenBank/DDBJ databases">
        <title>The Genome Sequence of Capsaspora owczarzaki ATCC 30864.</title>
        <authorList>
            <person name="Russ C."/>
            <person name="Cuomo C."/>
            <person name="Burger G."/>
            <person name="Gray M.W."/>
            <person name="Holland P.W.H."/>
            <person name="King N."/>
            <person name="Lang F.B.F."/>
            <person name="Roger A.J."/>
            <person name="Ruiz-Trillo I."/>
            <person name="Young S.K."/>
            <person name="Zeng Q."/>
            <person name="Gargeya S."/>
            <person name="Alvarado L."/>
            <person name="Berlin A."/>
            <person name="Chapman S.B."/>
            <person name="Chen Z."/>
            <person name="Freedman E."/>
            <person name="Gellesch M."/>
            <person name="Goldberg J."/>
            <person name="Griggs A."/>
            <person name="Gujja S."/>
            <person name="Heilman E."/>
            <person name="Heiman D."/>
            <person name="Howarth C."/>
            <person name="Mehta T."/>
            <person name="Neiman D."/>
            <person name="Pearson M."/>
            <person name="Roberts A."/>
            <person name="Saif S."/>
            <person name="Shea T."/>
            <person name="Shenoy N."/>
            <person name="Sisk P."/>
            <person name="Stolte C."/>
            <person name="Sykes S."/>
            <person name="White J."/>
            <person name="Yandava C."/>
            <person name="Haas B."/>
            <person name="Nusbaum C."/>
            <person name="Birren B."/>
        </authorList>
    </citation>
    <scope>NUCLEOTIDE SEQUENCE</scope>
    <source>
        <strain evidence="10">ATCC 30864</strain>
    </source>
</reference>
<evidence type="ECO:0000256" key="4">
    <source>
        <dbReference type="ARBA" id="ARBA00022723"/>
    </source>
</evidence>
<dbReference type="SUPFAM" id="SSF56784">
    <property type="entry name" value="HAD-like"/>
    <property type="match status" value="1"/>
</dbReference>
<dbReference type="GO" id="GO:0009117">
    <property type="term" value="P:nucleotide metabolic process"/>
    <property type="evidence" value="ECO:0007669"/>
    <property type="project" value="UniProtKB-KW"/>
</dbReference>
<keyword evidence="5" id="KW-0547">Nucleotide-binding</keyword>
<evidence type="ECO:0000256" key="8">
    <source>
        <dbReference type="ARBA" id="ARBA00023080"/>
    </source>
</evidence>
<dbReference type="OrthoDB" id="10014216at2759"/>
<dbReference type="InterPro" id="IPR006434">
    <property type="entry name" value="Pyrimidine_nucleotidase_eu"/>
</dbReference>
<dbReference type="GO" id="GO:0000287">
    <property type="term" value="F:magnesium ion binding"/>
    <property type="evidence" value="ECO:0007669"/>
    <property type="project" value="InterPro"/>
</dbReference>
<dbReference type="Proteomes" id="UP000008743">
    <property type="component" value="Unassembled WGS sequence"/>
</dbReference>
<sequence>MLSSLLRTAVGPALSTSMTTASATTTSATTTSATTATSLLAPPRHGIPATPPPPLLCAPSRVPLRSNASRMAALDVPALQSTSCAVIASPAMATTISVPTSSQQNGRIIIGNSEAFQAKLEAIVQGGPQSLQVISDFDMTLTRFLYNGKRGASSHGIIEHSHMLEEAYHEATHNLFSTYYPMEVDPTLTQAEKIPHMVAWWESAHELLIKHRMNKKLIPEMVRGANIGFRERTNELFDLLHASNIPLLIFSAGIGNVIKEALAIKARLHPNMHVISNFMEFDAEGYTSGFAGKTIHVYNKQDVVVKDSPVHKSIADRHNVILLGDSLGDLQMSRGVDVDNILTIGFLNDKVAERLESYKQAFDVVILGDGSVDLVYNLISMIISGECDEALLHASA</sequence>
<dbReference type="Gene3D" id="3.40.50.1000">
    <property type="entry name" value="HAD superfamily/HAD-like"/>
    <property type="match status" value="1"/>
</dbReference>
<organism evidence="9 10">
    <name type="scientific">Capsaspora owczarzaki (strain ATCC 30864)</name>
    <dbReference type="NCBI Taxonomy" id="595528"/>
    <lineage>
        <taxon>Eukaryota</taxon>
        <taxon>Filasterea</taxon>
        <taxon>Capsaspora</taxon>
    </lineage>
</organism>
<keyword evidence="8" id="KW-0546">Nucleotide metabolism</keyword>
<evidence type="ECO:0000256" key="2">
    <source>
        <dbReference type="ARBA" id="ARBA00008389"/>
    </source>
</evidence>
<evidence type="ECO:0000256" key="1">
    <source>
        <dbReference type="ARBA" id="ARBA00000815"/>
    </source>
</evidence>
<dbReference type="Pfam" id="PF05822">
    <property type="entry name" value="UMPH-1"/>
    <property type="match status" value="1"/>
</dbReference>
<name>A0A0D2U9Z3_CAPO3</name>
<dbReference type="SFLD" id="SFLDS00003">
    <property type="entry name" value="Haloacid_Dehalogenase"/>
    <property type="match status" value="1"/>
</dbReference>